<dbReference type="KEGG" id="paqt:E8L99_03805"/>
<dbReference type="AlphaFoldDB" id="A0A4D7QH01"/>
<dbReference type="RefSeq" id="WP_137098297.1">
    <property type="nucleotide sequence ID" value="NZ_CP039865.1"/>
</dbReference>
<evidence type="ECO:0000313" key="2">
    <source>
        <dbReference type="Proteomes" id="UP000298588"/>
    </source>
</evidence>
<dbReference type="EMBL" id="CP039865">
    <property type="protein sequence ID" value="QCK84963.1"/>
    <property type="molecule type" value="Genomic_DNA"/>
</dbReference>
<evidence type="ECO:0000313" key="1">
    <source>
        <dbReference type="EMBL" id="QCK84963.1"/>
    </source>
</evidence>
<name>A0A4D7QH01_9HYPH</name>
<keyword evidence="2" id="KW-1185">Reference proteome</keyword>
<reference evidence="1 2" key="1">
    <citation type="submission" date="2019-04" db="EMBL/GenBank/DDBJ databases">
        <title>Phreatobacter aquaticus sp. nov.</title>
        <authorList>
            <person name="Choi A."/>
            <person name="Baek K."/>
        </authorList>
    </citation>
    <scope>NUCLEOTIDE SEQUENCE [LARGE SCALE GENOMIC DNA]</scope>
    <source>
        <strain evidence="1 2">NMCR1094</strain>
    </source>
</reference>
<protein>
    <submittedName>
        <fullName evidence="1">Uncharacterized protein</fullName>
    </submittedName>
</protein>
<dbReference type="Proteomes" id="UP000298588">
    <property type="component" value="Chromosome"/>
</dbReference>
<proteinExistence type="predicted"/>
<dbReference type="OrthoDB" id="7033276at2"/>
<gene>
    <name evidence="1" type="ORF">E8L99_03805</name>
</gene>
<organism evidence="1 2">
    <name type="scientific">Phreatobacter aquaticus</name>
    <dbReference type="NCBI Taxonomy" id="2570229"/>
    <lineage>
        <taxon>Bacteria</taxon>
        <taxon>Pseudomonadati</taxon>
        <taxon>Pseudomonadota</taxon>
        <taxon>Alphaproteobacteria</taxon>
        <taxon>Hyphomicrobiales</taxon>
        <taxon>Phreatobacteraceae</taxon>
        <taxon>Phreatobacter</taxon>
    </lineage>
</organism>
<sequence>MNVLAEMWSRLTGRGASAEAALAAEARSREEIERMVADLGALRDEVKVLWDSRNQMMAQILRLKSEVSSCRDQIAALVNLFEQRTDQIYEGVMHRLPAMVENGHLVVLPARPDAGDDAESQRREAWKQLIAAGRGDYLAPREIPSPLTLSGMRVDHRLARETLDFIEIFGDEPGLAVFGPSKRMLPGTYVIGFICSEGTGGNRKDGKGPHMRLEAVDVTRDIVVGHLEVAVTADLASYAIAFAWDEASANSVIEFRVRSTGNGPSRLHGLTLSQSD</sequence>
<accession>A0A4D7QH01</accession>